<accession>C0EEY6</accession>
<sequence length="622" mass="72236">MCIHHTPFLTKCQAFIGKSLFYFEIAKIYGKIRVYHYKKGFLNMKIVLTALNAKFIHSNLAVRDIACYAQRQGIICHILEFTINQQPDLILRTLFEEQPDLIGFSCYIWNIELIKQLAGELKKVLPETRILLGGPEVSYNAQQILQQVPADFVLRGEGEASFAQLIGAIPSEDFSEVAGLTYLSEQGIISNPAAVPLPMEEIPFVYSDLEEFKNRILYYESSRGCPYRCGYCLSSIERGVRFLPLERVFHDLQFFLDHKVRQVKFVDRTFNCNRSHALAIWKFLDEHDNGVTNFHFEINADTLDKESVNFLTTVRRGLFQFEIGIQTTNQQTLGEIHRKNDFDRISRIVRRLQSRQNIHLHLDLIAGLPGEGYESFCKSFNDVYALCPDQFQLGFLKVLKGSDIAHRQQELGIVSRDIAPYEVLFTKELSFKEMLRLKMIEEMVEQYYNSNRYKLCLSYLCTLFPSPFALFESLAEFYHRNNYHFVQHSKAETYTILFEFLKQIGGDSVRFQWLAKHDLFSHEKAKALPAWLDADLTADLKPQIYAFFHSEELRARYLPEYSGYDPRQVHRMAHLEIFPFNPYTGERQQTAVLFNYKRTDLLGNAHSEIVQLPESIVDNSKG</sequence>
<feature type="domain" description="B12-binding" evidence="6">
    <location>
        <begin position="44"/>
        <end position="176"/>
    </location>
</feature>
<keyword evidence="4" id="KW-0408">Iron</keyword>
<dbReference type="InterPro" id="IPR036724">
    <property type="entry name" value="Cobalamin-bd_sf"/>
</dbReference>
<evidence type="ECO:0000256" key="4">
    <source>
        <dbReference type="ARBA" id="ARBA00023004"/>
    </source>
</evidence>
<dbReference type="Gene3D" id="3.80.30.20">
    <property type="entry name" value="tm_1862 like domain"/>
    <property type="match status" value="1"/>
</dbReference>
<reference evidence="8 9" key="2">
    <citation type="submission" date="2009-02" db="EMBL/GenBank/DDBJ databases">
        <title>Draft genome sequence of Clostridium methylpentosum (DSM 5476).</title>
        <authorList>
            <person name="Sudarsanam P."/>
            <person name="Ley R."/>
            <person name="Guruge J."/>
            <person name="Turnbaugh P.J."/>
            <person name="Mahowald M."/>
            <person name="Liep D."/>
            <person name="Gordon J."/>
        </authorList>
    </citation>
    <scope>NUCLEOTIDE SEQUENCE [LARGE SCALE GENOMIC DNA]</scope>
    <source>
        <strain evidence="8 9">DSM 5476</strain>
    </source>
</reference>
<dbReference type="EMBL" id="ACEC01000081">
    <property type="protein sequence ID" value="EEG29958.1"/>
    <property type="molecule type" value="Genomic_DNA"/>
</dbReference>
<dbReference type="SMART" id="SM00729">
    <property type="entry name" value="Elp3"/>
    <property type="match status" value="1"/>
</dbReference>
<dbReference type="InterPro" id="IPR006638">
    <property type="entry name" value="Elp3/MiaA/NifB-like_rSAM"/>
</dbReference>
<dbReference type="InterPro" id="IPR023404">
    <property type="entry name" value="rSAM_horseshoe"/>
</dbReference>
<evidence type="ECO:0000256" key="3">
    <source>
        <dbReference type="ARBA" id="ARBA00022723"/>
    </source>
</evidence>
<dbReference type="PANTHER" id="PTHR43409">
    <property type="entry name" value="ANAEROBIC MAGNESIUM-PROTOPORPHYRIN IX MONOMETHYL ESTER CYCLASE-RELATED"/>
    <property type="match status" value="1"/>
</dbReference>
<dbReference type="InterPro" id="IPR051198">
    <property type="entry name" value="BchE-like"/>
</dbReference>
<dbReference type="HOGENOM" id="CLU_021572_1_0_9"/>
<dbReference type="SFLD" id="SFLDS00029">
    <property type="entry name" value="Radical_SAM"/>
    <property type="match status" value="1"/>
</dbReference>
<dbReference type="PROSITE" id="PS51332">
    <property type="entry name" value="B12_BINDING"/>
    <property type="match status" value="1"/>
</dbReference>
<organism evidence="8 9">
    <name type="scientific">[Clostridium] methylpentosum DSM 5476</name>
    <dbReference type="NCBI Taxonomy" id="537013"/>
    <lineage>
        <taxon>Bacteria</taxon>
        <taxon>Bacillati</taxon>
        <taxon>Bacillota</taxon>
        <taxon>Clostridia</taxon>
        <taxon>Eubacteriales</taxon>
        <taxon>Oscillospiraceae</taxon>
        <taxon>Oscillospiraceae incertae sedis</taxon>
    </lineage>
</organism>
<evidence type="ECO:0000259" key="6">
    <source>
        <dbReference type="PROSITE" id="PS51332"/>
    </source>
</evidence>
<keyword evidence="3" id="KW-0479">Metal-binding</keyword>
<dbReference type="GO" id="GO:0031419">
    <property type="term" value="F:cobalamin binding"/>
    <property type="evidence" value="ECO:0007669"/>
    <property type="project" value="InterPro"/>
</dbReference>
<dbReference type="Pfam" id="PF04055">
    <property type="entry name" value="Radical_SAM"/>
    <property type="match status" value="1"/>
</dbReference>
<evidence type="ECO:0000313" key="8">
    <source>
        <dbReference type="EMBL" id="EEG29958.1"/>
    </source>
</evidence>
<dbReference type="InterPro" id="IPR007197">
    <property type="entry name" value="rSAM"/>
</dbReference>
<dbReference type="InterPro" id="IPR034466">
    <property type="entry name" value="Methyltransferase_Class_B"/>
</dbReference>
<dbReference type="GO" id="GO:0051539">
    <property type="term" value="F:4 iron, 4 sulfur cluster binding"/>
    <property type="evidence" value="ECO:0007669"/>
    <property type="project" value="UniProtKB-KW"/>
</dbReference>
<evidence type="ECO:0000259" key="7">
    <source>
        <dbReference type="PROSITE" id="PS51918"/>
    </source>
</evidence>
<dbReference type="PROSITE" id="PS51918">
    <property type="entry name" value="RADICAL_SAM"/>
    <property type="match status" value="1"/>
</dbReference>
<dbReference type="SUPFAM" id="SSF102114">
    <property type="entry name" value="Radical SAM enzymes"/>
    <property type="match status" value="1"/>
</dbReference>
<proteinExistence type="predicted"/>
<keyword evidence="9" id="KW-1185">Reference proteome</keyword>
<dbReference type="SFLD" id="SFLDG01082">
    <property type="entry name" value="B12-binding_domain_containing"/>
    <property type="match status" value="1"/>
</dbReference>
<dbReference type="GO" id="GO:0003824">
    <property type="term" value="F:catalytic activity"/>
    <property type="evidence" value="ECO:0007669"/>
    <property type="project" value="InterPro"/>
</dbReference>
<dbReference type="InterPro" id="IPR025288">
    <property type="entry name" value="DUF4080"/>
</dbReference>
<dbReference type="AlphaFoldDB" id="C0EEY6"/>
<keyword evidence="5" id="KW-0411">Iron-sulfur</keyword>
<dbReference type="Pfam" id="PF13311">
    <property type="entry name" value="DUF4080"/>
    <property type="match status" value="1"/>
</dbReference>
<evidence type="ECO:0000313" key="9">
    <source>
        <dbReference type="Proteomes" id="UP000003340"/>
    </source>
</evidence>
<dbReference type="InterPro" id="IPR006158">
    <property type="entry name" value="Cobalamin-bd"/>
</dbReference>
<evidence type="ECO:0000256" key="5">
    <source>
        <dbReference type="ARBA" id="ARBA00023014"/>
    </source>
</evidence>
<dbReference type="InterPro" id="IPR058240">
    <property type="entry name" value="rSAM_sf"/>
</dbReference>
<evidence type="ECO:0000256" key="2">
    <source>
        <dbReference type="ARBA" id="ARBA00022691"/>
    </source>
</evidence>
<gene>
    <name evidence="8" type="ORF">CLOSTMETH_02425</name>
</gene>
<protein>
    <submittedName>
        <fullName evidence="8">B12 binding domain protein</fullName>
    </submittedName>
</protein>
<feature type="domain" description="Radical SAM core" evidence="7">
    <location>
        <begin position="211"/>
        <end position="436"/>
    </location>
</feature>
<dbReference type="Proteomes" id="UP000003340">
    <property type="component" value="Unassembled WGS sequence"/>
</dbReference>
<dbReference type="GO" id="GO:0005829">
    <property type="term" value="C:cytosol"/>
    <property type="evidence" value="ECO:0007669"/>
    <property type="project" value="TreeGrafter"/>
</dbReference>
<dbReference type="GO" id="GO:0046872">
    <property type="term" value="F:metal ion binding"/>
    <property type="evidence" value="ECO:0007669"/>
    <property type="project" value="UniProtKB-KW"/>
</dbReference>
<dbReference type="SFLD" id="SFLDG01123">
    <property type="entry name" value="methyltransferase_(Class_B)"/>
    <property type="match status" value="1"/>
</dbReference>
<comment type="cofactor">
    <cofactor evidence="1">
        <name>[4Fe-4S] cluster</name>
        <dbReference type="ChEBI" id="CHEBI:49883"/>
    </cofactor>
</comment>
<dbReference type="STRING" id="537013.CLOSTMETH_02425"/>
<dbReference type="PANTHER" id="PTHR43409:SF16">
    <property type="entry name" value="SLR0320 PROTEIN"/>
    <property type="match status" value="1"/>
</dbReference>
<reference evidence="8 9" key="1">
    <citation type="submission" date="2009-01" db="EMBL/GenBank/DDBJ databases">
        <authorList>
            <person name="Fulton L."/>
            <person name="Clifton S."/>
            <person name="Fulton B."/>
            <person name="Xu J."/>
            <person name="Minx P."/>
            <person name="Pepin K.H."/>
            <person name="Johnson M."/>
            <person name="Bhonagiri V."/>
            <person name="Nash W.E."/>
            <person name="Mardis E.R."/>
            <person name="Wilson R.K."/>
        </authorList>
    </citation>
    <scope>NUCLEOTIDE SEQUENCE [LARGE SCALE GENOMIC DNA]</scope>
    <source>
        <strain evidence="8 9">DSM 5476</strain>
    </source>
</reference>
<dbReference type="Gene3D" id="3.40.50.280">
    <property type="entry name" value="Cobalamin-binding domain"/>
    <property type="match status" value="1"/>
</dbReference>
<keyword evidence="2" id="KW-0949">S-adenosyl-L-methionine</keyword>
<dbReference type="SUPFAM" id="SSF52242">
    <property type="entry name" value="Cobalamin (vitamin B12)-binding domain"/>
    <property type="match status" value="1"/>
</dbReference>
<dbReference type="CDD" id="cd02068">
    <property type="entry name" value="radical_SAM_B12_BD"/>
    <property type="match status" value="1"/>
</dbReference>
<name>C0EEY6_9FIRM</name>
<evidence type="ECO:0000256" key="1">
    <source>
        <dbReference type="ARBA" id="ARBA00001966"/>
    </source>
</evidence>
<dbReference type="eggNOG" id="COG1032">
    <property type="taxonomic scope" value="Bacteria"/>
</dbReference>
<comment type="caution">
    <text evidence="8">The sequence shown here is derived from an EMBL/GenBank/DDBJ whole genome shotgun (WGS) entry which is preliminary data.</text>
</comment>
<dbReference type="Pfam" id="PF02310">
    <property type="entry name" value="B12-binding"/>
    <property type="match status" value="1"/>
</dbReference>